<reference evidence="1 2" key="1">
    <citation type="journal article" date="2016" name="Mol. Biol. Evol.">
        <title>Comparative Genomics of Early-Diverging Mushroom-Forming Fungi Provides Insights into the Origins of Lignocellulose Decay Capabilities.</title>
        <authorList>
            <person name="Nagy L.G."/>
            <person name="Riley R."/>
            <person name="Tritt A."/>
            <person name="Adam C."/>
            <person name="Daum C."/>
            <person name="Floudas D."/>
            <person name="Sun H."/>
            <person name="Yadav J.S."/>
            <person name="Pangilinan J."/>
            <person name="Larsson K.H."/>
            <person name="Matsuura K."/>
            <person name="Barry K."/>
            <person name="Labutti K."/>
            <person name="Kuo R."/>
            <person name="Ohm R.A."/>
            <person name="Bhattacharya S.S."/>
            <person name="Shirouzu T."/>
            <person name="Yoshinaga Y."/>
            <person name="Martin F.M."/>
            <person name="Grigoriev I.V."/>
            <person name="Hibbett D.S."/>
        </authorList>
    </citation>
    <scope>NUCLEOTIDE SEQUENCE [LARGE SCALE GENOMIC DNA]</scope>
    <source>
        <strain evidence="1 2">HHB12733</strain>
    </source>
</reference>
<evidence type="ECO:0000313" key="1">
    <source>
        <dbReference type="EMBL" id="KZT55062.1"/>
    </source>
</evidence>
<gene>
    <name evidence="1" type="ORF">CALCODRAFT_499005</name>
</gene>
<protein>
    <submittedName>
        <fullName evidence="1">Uncharacterized protein</fullName>
    </submittedName>
</protein>
<dbReference type="EMBL" id="KV424001">
    <property type="protein sequence ID" value="KZT55062.1"/>
    <property type="molecule type" value="Genomic_DNA"/>
</dbReference>
<keyword evidence="2" id="KW-1185">Reference proteome</keyword>
<dbReference type="Proteomes" id="UP000076842">
    <property type="component" value="Unassembled WGS sequence"/>
</dbReference>
<proteinExistence type="predicted"/>
<sequence>MAPVYHLRDMGALRDRQSSPLLFRPRSFVFVAMHRYSRHPCPMTRRDPTGGCLSDRQRRSPVLLLCGIEPRNEGADLFVLEQHNGHQIIFPF</sequence>
<dbReference type="AlphaFoldDB" id="A0A165EKN0"/>
<name>A0A165EKN0_9BASI</name>
<organism evidence="1 2">
    <name type="scientific">Calocera cornea HHB12733</name>
    <dbReference type="NCBI Taxonomy" id="1353952"/>
    <lineage>
        <taxon>Eukaryota</taxon>
        <taxon>Fungi</taxon>
        <taxon>Dikarya</taxon>
        <taxon>Basidiomycota</taxon>
        <taxon>Agaricomycotina</taxon>
        <taxon>Dacrymycetes</taxon>
        <taxon>Dacrymycetales</taxon>
        <taxon>Dacrymycetaceae</taxon>
        <taxon>Calocera</taxon>
    </lineage>
</organism>
<accession>A0A165EKN0</accession>
<evidence type="ECO:0000313" key="2">
    <source>
        <dbReference type="Proteomes" id="UP000076842"/>
    </source>
</evidence>
<dbReference type="InParanoid" id="A0A165EKN0"/>